<dbReference type="PROSITE" id="PS51176">
    <property type="entry name" value="PDH_ADH"/>
    <property type="match status" value="1"/>
</dbReference>
<dbReference type="UniPathway" id="UPA00122">
    <property type="reaction ID" value="UER00961"/>
</dbReference>
<dbReference type="SUPFAM" id="SSF51735">
    <property type="entry name" value="NAD(P)-binding Rossmann-fold domains"/>
    <property type="match status" value="1"/>
</dbReference>
<dbReference type="SMART" id="SM00830">
    <property type="entry name" value="CM_2"/>
    <property type="match status" value="1"/>
</dbReference>
<feature type="domain" description="Prephenate/arogenate dehydrogenase" evidence="5">
    <location>
        <begin position="106"/>
        <end position="368"/>
    </location>
</feature>
<dbReference type="InterPro" id="IPR003099">
    <property type="entry name" value="Prephen_DH"/>
</dbReference>
<dbReference type="NCBIfam" id="TIGR01799">
    <property type="entry name" value="CM_T"/>
    <property type="match status" value="1"/>
</dbReference>
<feature type="coiled-coil region" evidence="3">
    <location>
        <begin position="2"/>
        <end position="32"/>
    </location>
</feature>
<dbReference type="NCBIfam" id="NF008400">
    <property type="entry name" value="PRK11199.1"/>
    <property type="match status" value="1"/>
</dbReference>
<comment type="pathway">
    <text evidence="2">Amino-acid biosynthesis; L-tyrosine biosynthesis; (4-hydroxyphenyl)pyruvate from prephenate (NAD(+) route): step 1/1.</text>
</comment>
<dbReference type="InterPro" id="IPR046825">
    <property type="entry name" value="PDH_C"/>
</dbReference>
<dbReference type="GO" id="GO:0004665">
    <property type="term" value="F:prephenate dehydrogenase (NADP+) activity"/>
    <property type="evidence" value="ECO:0007669"/>
    <property type="project" value="InterPro"/>
</dbReference>
<dbReference type="GO" id="GO:0046417">
    <property type="term" value="P:chorismate metabolic process"/>
    <property type="evidence" value="ECO:0007669"/>
    <property type="project" value="InterPro"/>
</dbReference>
<organism evidence="6 7">
    <name type="scientific">Pseudidiomarina planktonica</name>
    <dbReference type="NCBI Taxonomy" id="1323738"/>
    <lineage>
        <taxon>Bacteria</taxon>
        <taxon>Pseudomonadati</taxon>
        <taxon>Pseudomonadota</taxon>
        <taxon>Gammaproteobacteria</taxon>
        <taxon>Alteromonadales</taxon>
        <taxon>Idiomarinaceae</taxon>
        <taxon>Pseudidiomarina</taxon>
    </lineage>
</organism>
<dbReference type="Gene3D" id="1.10.3660.10">
    <property type="entry name" value="6-phosphogluconate dehydrogenase C-terminal like domain"/>
    <property type="match status" value="1"/>
</dbReference>
<dbReference type="Gene3D" id="1.20.59.10">
    <property type="entry name" value="Chorismate mutase"/>
    <property type="match status" value="1"/>
</dbReference>
<comment type="pathway">
    <text evidence="2">Metabolic intermediate biosynthesis; prephenate biosynthesis; prephenate from chorismate: step 1/1.</text>
</comment>
<dbReference type="GO" id="GO:0004106">
    <property type="term" value="F:chorismate mutase activity"/>
    <property type="evidence" value="ECO:0007669"/>
    <property type="project" value="InterPro"/>
</dbReference>
<keyword evidence="2" id="KW-0520">NAD</keyword>
<dbReference type="AlphaFoldDB" id="A0A1Y6EZM0"/>
<dbReference type="Gene3D" id="3.40.50.720">
    <property type="entry name" value="NAD(P)-binding Rossmann-like Domain"/>
    <property type="match status" value="1"/>
</dbReference>
<dbReference type="GO" id="GO:0070403">
    <property type="term" value="F:NAD+ binding"/>
    <property type="evidence" value="ECO:0007669"/>
    <property type="project" value="InterPro"/>
</dbReference>
<dbReference type="SUPFAM" id="SSF48179">
    <property type="entry name" value="6-phosphogluconate dehydrogenase C-terminal domain-like"/>
    <property type="match status" value="1"/>
</dbReference>
<dbReference type="InterPro" id="IPR008927">
    <property type="entry name" value="6-PGluconate_DH-like_C_sf"/>
</dbReference>
<dbReference type="InterPro" id="IPR050812">
    <property type="entry name" value="Preph/Arog_dehydrog"/>
</dbReference>
<feature type="domain" description="Chorismate mutase" evidence="4">
    <location>
        <begin position="6"/>
        <end position="97"/>
    </location>
</feature>
<dbReference type="PROSITE" id="PS51168">
    <property type="entry name" value="CHORISMATE_MUT_2"/>
    <property type="match status" value="1"/>
</dbReference>
<dbReference type="GO" id="GO:0005737">
    <property type="term" value="C:cytoplasm"/>
    <property type="evidence" value="ECO:0007669"/>
    <property type="project" value="UniProtKB-SubCell"/>
</dbReference>
<keyword evidence="2" id="KW-0963">Cytoplasm</keyword>
<evidence type="ECO:0000256" key="3">
    <source>
        <dbReference type="SAM" id="Coils"/>
    </source>
</evidence>
<keyword evidence="1 2" id="KW-0560">Oxidoreductase</keyword>
<name>A0A1Y6EZM0_9GAMM</name>
<dbReference type="InterPro" id="IPR036979">
    <property type="entry name" value="CM_dom_sf"/>
</dbReference>
<dbReference type="OrthoDB" id="6198144at2"/>
<keyword evidence="3" id="KW-0175">Coiled coil</keyword>
<dbReference type="InterPro" id="IPR046826">
    <property type="entry name" value="PDH_N"/>
</dbReference>
<evidence type="ECO:0000259" key="5">
    <source>
        <dbReference type="PROSITE" id="PS51176"/>
    </source>
</evidence>
<dbReference type="InterPro" id="IPR036263">
    <property type="entry name" value="Chorismate_II_sf"/>
</dbReference>
<sequence>MNNDKQQSAEELQQLRQQIDAADADLVALLARRRQLTSAIGAVKKKLGEPLYVPGREVALIQARRQQAEEQGVAPDLVEDVLRRIIRESYRSQQDHSSQTQGDASRPILVVGGGGQLGSLFVRLFRASGYQVIVVESDSWAAAADYWQHAQLVLVSVPIQVTTEVIKQLPELPQDCILADLTSIKDKPLTAMCEQHSGPVVGLHPMFGPTIKNLAKQLIVVCEGRSVEHCQWLLSQLENWGAQLHQVSAPAHDKSMAFVQVLRHFSTFVYGEHLAAEQATIDELLSLSSPIYRLELMMVGRLFAQNADLYADIILASPENFAMIRRYLQRFDAILSELEQGNRDAFITRFAALREFFGGHAEQFLRESQQLLQAADDLR</sequence>
<keyword evidence="7" id="KW-1185">Reference proteome</keyword>
<dbReference type="Proteomes" id="UP000194450">
    <property type="component" value="Unassembled WGS sequence"/>
</dbReference>
<dbReference type="InterPro" id="IPR002701">
    <property type="entry name" value="CM_II_prokaryot"/>
</dbReference>
<dbReference type="Pfam" id="PF01817">
    <property type="entry name" value="CM_2"/>
    <property type="match status" value="1"/>
</dbReference>
<dbReference type="Pfam" id="PF20463">
    <property type="entry name" value="PDH_C"/>
    <property type="match status" value="1"/>
</dbReference>
<evidence type="ECO:0000313" key="7">
    <source>
        <dbReference type="Proteomes" id="UP000194450"/>
    </source>
</evidence>
<dbReference type="InterPro" id="IPR036291">
    <property type="entry name" value="NAD(P)-bd_dom_sf"/>
</dbReference>
<keyword evidence="2" id="KW-0028">Amino-acid biosynthesis</keyword>
<dbReference type="PANTHER" id="PTHR21363">
    <property type="entry name" value="PREPHENATE DEHYDROGENASE"/>
    <property type="match status" value="1"/>
</dbReference>
<dbReference type="UniPathway" id="UPA00120">
    <property type="reaction ID" value="UER00203"/>
</dbReference>
<keyword evidence="2" id="KW-0413">Isomerase</keyword>
<dbReference type="InterPro" id="IPR011277">
    <property type="entry name" value="CM_T"/>
</dbReference>
<gene>
    <name evidence="6" type="ORF">SAMN06297229_1613</name>
</gene>
<dbReference type="PANTHER" id="PTHR21363:SF0">
    <property type="entry name" value="PREPHENATE DEHYDROGENASE [NADP(+)]"/>
    <property type="match status" value="1"/>
</dbReference>
<accession>A0A1Y6EZM0</accession>
<proteinExistence type="predicted"/>
<dbReference type="EMBL" id="FXWH01000001">
    <property type="protein sequence ID" value="SMQ67719.1"/>
    <property type="molecule type" value="Genomic_DNA"/>
</dbReference>
<comment type="subcellular location">
    <subcellularLocation>
        <location evidence="2">Cytoplasm</location>
    </subcellularLocation>
</comment>
<dbReference type="PIRSF" id="PIRSF001499">
    <property type="entry name" value="Chor_mut_pdh_Tpr"/>
    <property type="match status" value="1"/>
</dbReference>
<evidence type="ECO:0000313" key="6">
    <source>
        <dbReference type="EMBL" id="SMQ67719.1"/>
    </source>
</evidence>
<evidence type="ECO:0000256" key="1">
    <source>
        <dbReference type="ARBA" id="ARBA00023002"/>
    </source>
</evidence>
<dbReference type="GO" id="GO:0008977">
    <property type="term" value="F:prephenate dehydrogenase (NAD+) activity"/>
    <property type="evidence" value="ECO:0007669"/>
    <property type="project" value="InterPro"/>
</dbReference>
<dbReference type="Pfam" id="PF02153">
    <property type="entry name" value="PDH_N"/>
    <property type="match status" value="1"/>
</dbReference>
<dbReference type="InterPro" id="IPR008244">
    <property type="entry name" value="Chor_mut/prephenate_DH_T"/>
</dbReference>
<dbReference type="SUPFAM" id="SSF48600">
    <property type="entry name" value="Chorismate mutase II"/>
    <property type="match status" value="1"/>
</dbReference>
<evidence type="ECO:0000259" key="4">
    <source>
        <dbReference type="PROSITE" id="PS51168"/>
    </source>
</evidence>
<protein>
    <recommendedName>
        <fullName evidence="2">T-protein</fullName>
    </recommendedName>
</protein>
<dbReference type="GO" id="GO:0006571">
    <property type="term" value="P:tyrosine biosynthetic process"/>
    <property type="evidence" value="ECO:0007669"/>
    <property type="project" value="UniProtKB-UniPathway"/>
</dbReference>
<keyword evidence="2" id="KW-0827">Tyrosine biosynthesis</keyword>
<reference evidence="7" key="1">
    <citation type="submission" date="2017-04" db="EMBL/GenBank/DDBJ databases">
        <authorList>
            <person name="Varghese N."/>
            <person name="Submissions S."/>
        </authorList>
    </citation>
    <scope>NUCLEOTIDE SEQUENCE [LARGE SCALE GENOMIC DNA]</scope>
</reference>
<evidence type="ECO:0000256" key="2">
    <source>
        <dbReference type="PIRNR" id="PIRNR001499"/>
    </source>
</evidence>
<keyword evidence="2" id="KW-0057">Aromatic amino acid biosynthesis</keyword>
<dbReference type="RefSeq" id="WP_086434658.1">
    <property type="nucleotide sequence ID" value="NZ_FXWH01000001.1"/>
</dbReference>